<evidence type="ECO:0000313" key="1">
    <source>
        <dbReference type="EMBL" id="KAK6001713.1"/>
    </source>
</evidence>
<reference evidence="1 2" key="1">
    <citation type="submission" date="2023-11" db="EMBL/GenBank/DDBJ databases">
        <title>Draft genome sequence and annotation of the polyextremotolerant black yeast-like fungus Aureobasidium pullulans NRRL 62042.</title>
        <authorList>
            <person name="Dielentheis-Frenken M.R.E."/>
            <person name="Wibberg D."/>
            <person name="Blank L.M."/>
            <person name="Tiso T."/>
        </authorList>
    </citation>
    <scope>NUCLEOTIDE SEQUENCE [LARGE SCALE GENOMIC DNA]</scope>
    <source>
        <strain evidence="1 2">NRRL 62042</strain>
    </source>
</reference>
<organism evidence="1 2">
    <name type="scientific">Aureobasidium pullulans</name>
    <name type="common">Black yeast</name>
    <name type="synonym">Pullularia pullulans</name>
    <dbReference type="NCBI Taxonomy" id="5580"/>
    <lineage>
        <taxon>Eukaryota</taxon>
        <taxon>Fungi</taxon>
        <taxon>Dikarya</taxon>
        <taxon>Ascomycota</taxon>
        <taxon>Pezizomycotina</taxon>
        <taxon>Dothideomycetes</taxon>
        <taxon>Dothideomycetidae</taxon>
        <taxon>Dothideales</taxon>
        <taxon>Saccotheciaceae</taxon>
        <taxon>Aureobasidium</taxon>
    </lineage>
</organism>
<dbReference type="Proteomes" id="UP001341245">
    <property type="component" value="Unassembled WGS sequence"/>
</dbReference>
<sequence length="179" mass="20260">MPSPELNHAINHTTLSRLQSLLRRVCDASPAALALVERELLAPPVLPMPTSTAVIDLTTTVDYETPSTIISTTQTETGVKRQRYAMCENCKEEFDVTENDNGSCQYHDGELEVEWDSSTWDDWDENCHGTIDLDLADEYPDGFVWSCCEETNESEGCTTGPHVVDETYRPETKKRRIWE</sequence>
<proteinExistence type="predicted"/>
<evidence type="ECO:0008006" key="3">
    <source>
        <dbReference type="Google" id="ProtNLM"/>
    </source>
</evidence>
<dbReference type="PANTHER" id="PTHR38167:SF1">
    <property type="entry name" value="C2H2-TYPE DOMAIN-CONTAINING PROTEIN"/>
    <property type="match status" value="1"/>
</dbReference>
<accession>A0ABR0TB86</accession>
<dbReference type="EMBL" id="JASGXD010000013">
    <property type="protein sequence ID" value="KAK6001713.1"/>
    <property type="molecule type" value="Genomic_DNA"/>
</dbReference>
<protein>
    <recommendedName>
        <fullName evidence="3">C2H2-type domain-containing protein</fullName>
    </recommendedName>
</protein>
<dbReference type="PANTHER" id="PTHR38167">
    <property type="entry name" value="C2H2-TYPE DOMAIN-CONTAINING PROTEIN"/>
    <property type="match status" value="1"/>
</dbReference>
<name>A0ABR0TB86_AURPU</name>
<comment type="caution">
    <text evidence="1">The sequence shown here is derived from an EMBL/GenBank/DDBJ whole genome shotgun (WGS) entry which is preliminary data.</text>
</comment>
<evidence type="ECO:0000313" key="2">
    <source>
        <dbReference type="Proteomes" id="UP001341245"/>
    </source>
</evidence>
<keyword evidence="2" id="KW-1185">Reference proteome</keyword>
<gene>
    <name evidence="1" type="ORF">QM012_002203</name>
</gene>